<dbReference type="InterPro" id="IPR001173">
    <property type="entry name" value="Glyco_trans_2-like"/>
</dbReference>
<feature type="domain" description="Glycosyltransferase 2-like" evidence="2">
    <location>
        <begin position="182"/>
        <end position="235"/>
    </location>
</feature>
<dbReference type="PANTHER" id="PTHR43179">
    <property type="entry name" value="RHAMNOSYLTRANSFERASE WBBL"/>
    <property type="match status" value="1"/>
</dbReference>
<dbReference type="Proteomes" id="UP000006078">
    <property type="component" value="Unassembled WGS sequence"/>
</dbReference>
<protein>
    <recommendedName>
        <fullName evidence="1 2">Glycosyltransferase 2-like domain-containing protein</fullName>
    </recommendedName>
</protein>
<gene>
    <name evidence="3" type="ORF">HMPREF9719_01153</name>
</gene>
<evidence type="ECO:0000313" key="4">
    <source>
        <dbReference type="Proteomes" id="UP000006078"/>
    </source>
</evidence>
<dbReference type="SUPFAM" id="SSF53448">
    <property type="entry name" value="Nucleotide-diphospho-sugar transferases"/>
    <property type="match status" value="1"/>
</dbReference>
<evidence type="ECO:0000259" key="2">
    <source>
        <dbReference type="Pfam" id="PF13632"/>
    </source>
</evidence>
<feature type="non-terminal residue" evidence="3">
    <location>
        <position position="294"/>
    </location>
</feature>
<dbReference type="RefSeq" id="WP_004601043.1">
    <property type="nucleotide sequence ID" value="NZ_JH815194.1"/>
</dbReference>
<evidence type="ECO:0000259" key="1">
    <source>
        <dbReference type="Pfam" id="PF00535"/>
    </source>
</evidence>
<dbReference type="Pfam" id="PF13632">
    <property type="entry name" value="Glyco_trans_2_3"/>
    <property type="match status" value="1"/>
</dbReference>
<name>K0YFH6_9CORY</name>
<dbReference type="InterPro" id="IPR029044">
    <property type="entry name" value="Nucleotide-diphossugar_trans"/>
</dbReference>
<comment type="caution">
    <text evidence="3">The sequence shown here is derived from an EMBL/GenBank/DDBJ whole genome shotgun (WGS) entry which is preliminary data.</text>
</comment>
<proteinExistence type="predicted"/>
<accession>K0YFH6</accession>
<keyword evidence="4" id="KW-1185">Reference proteome</keyword>
<organism evidence="3 4">
    <name type="scientific">Corynebacterium otitidis ATCC 51513</name>
    <dbReference type="NCBI Taxonomy" id="883169"/>
    <lineage>
        <taxon>Bacteria</taxon>
        <taxon>Bacillati</taxon>
        <taxon>Actinomycetota</taxon>
        <taxon>Actinomycetes</taxon>
        <taxon>Mycobacteriales</taxon>
        <taxon>Corynebacteriaceae</taxon>
        <taxon>Corynebacterium</taxon>
    </lineage>
</organism>
<dbReference type="eggNOG" id="COG1216">
    <property type="taxonomic scope" value="Bacteria"/>
</dbReference>
<dbReference type="CDD" id="cd04186">
    <property type="entry name" value="GT_2_like_c"/>
    <property type="match status" value="1"/>
</dbReference>
<dbReference type="STRING" id="29321.AAV33_01535"/>
<dbReference type="Gene3D" id="3.90.550.10">
    <property type="entry name" value="Spore Coat Polysaccharide Biosynthesis Protein SpsA, Chain A"/>
    <property type="match status" value="1"/>
</dbReference>
<evidence type="ECO:0000313" key="3">
    <source>
        <dbReference type="EMBL" id="EJZ81908.1"/>
    </source>
</evidence>
<dbReference type="OrthoDB" id="9771846at2"/>
<dbReference type="HOGENOM" id="CLU_023845_0_0_11"/>
<dbReference type="EMBL" id="AHAE01000051">
    <property type="protein sequence ID" value="EJZ81908.1"/>
    <property type="molecule type" value="Genomic_DNA"/>
</dbReference>
<sequence length="294" mass="31783">MTSADNDLPLAAITVTYSPGRLLGAMIDSLDEATSRKLRLVVADNGSTDGAPERAAQRPGVELYHTGGNIGYGPAINAAARRLRAPREEGEVDPEFFLVVNPDVEFSPGSIDALLECARRRPRAGALGPLIREPDGEAYPSARALPTLGVGVGHALLADIWPNNPWTRRYRAGSDLGRERAAGWLSGACLLLRWDAFEELGGFDERYFMYFEDVDLGDRLGRAGWESVFYPGAEITHAQGHAAKGNRGITVPAHHRSAYRYFADRHAAWWQAPLRLAVGAGLAARSVAARLVAA</sequence>
<dbReference type="AlphaFoldDB" id="K0YFH6"/>
<dbReference type="Pfam" id="PF00535">
    <property type="entry name" value="Glycos_transf_2"/>
    <property type="match status" value="1"/>
</dbReference>
<feature type="domain" description="Glycosyltransferase 2-like" evidence="1">
    <location>
        <begin position="13"/>
        <end position="138"/>
    </location>
</feature>
<dbReference type="PANTHER" id="PTHR43179:SF7">
    <property type="entry name" value="RHAMNOSYLTRANSFERASE WBBL"/>
    <property type="match status" value="1"/>
</dbReference>
<reference evidence="3 4" key="1">
    <citation type="submission" date="2012-08" db="EMBL/GenBank/DDBJ databases">
        <title>The Genome Sequence of Turicella otitidis ATCC 51513.</title>
        <authorList>
            <consortium name="The Broad Institute Genome Sequencing Platform"/>
            <person name="Earl A."/>
            <person name="Ward D."/>
            <person name="Feldgarden M."/>
            <person name="Gevers D."/>
            <person name="Huys G."/>
            <person name="Walker B."/>
            <person name="Young S.K."/>
            <person name="Zeng Q."/>
            <person name="Gargeya S."/>
            <person name="Fitzgerald M."/>
            <person name="Haas B."/>
            <person name="Abouelleil A."/>
            <person name="Alvarado L."/>
            <person name="Arachchi H.M."/>
            <person name="Berlin A.M."/>
            <person name="Chapman S.B."/>
            <person name="Goldberg J."/>
            <person name="Griggs A."/>
            <person name="Gujja S."/>
            <person name="Hansen M."/>
            <person name="Howarth C."/>
            <person name="Imamovic A."/>
            <person name="Larimer J."/>
            <person name="McCowen C."/>
            <person name="Montmayeur A."/>
            <person name="Murphy C."/>
            <person name="Neiman D."/>
            <person name="Pearson M."/>
            <person name="Priest M."/>
            <person name="Roberts A."/>
            <person name="Saif S."/>
            <person name="Shea T."/>
            <person name="Sisk P."/>
            <person name="Sykes S."/>
            <person name="Wortman J."/>
            <person name="Nusbaum C."/>
            <person name="Birren B."/>
        </authorList>
    </citation>
    <scope>NUCLEOTIDE SEQUENCE [LARGE SCALE GENOMIC DNA]</scope>
    <source>
        <strain evidence="3 4">ATCC 51513</strain>
    </source>
</reference>